<dbReference type="EMBL" id="OC873159">
    <property type="protein sequence ID" value="CAD7636251.1"/>
    <property type="molecule type" value="Genomic_DNA"/>
</dbReference>
<dbReference type="EMBL" id="CAJPIZ010018584">
    <property type="protein sequence ID" value="CAG2116594.1"/>
    <property type="molecule type" value="Genomic_DNA"/>
</dbReference>
<gene>
    <name evidence="2" type="ORF">OSB1V03_LOCUS16553</name>
</gene>
<dbReference type="PANTHER" id="PTHR14187">
    <property type="entry name" value="ALPHA KINASE/ELONGATION FACTOR 2 KINASE"/>
    <property type="match status" value="1"/>
</dbReference>
<feature type="non-terminal residue" evidence="2">
    <location>
        <position position="394"/>
    </location>
</feature>
<dbReference type="GO" id="GO:0016020">
    <property type="term" value="C:membrane"/>
    <property type="evidence" value="ECO:0007669"/>
    <property type="project" value="InterPro"/>
</dbReference>
<reference evidence="2" key="1">
    <citation type="submission" date="2020-11" db="EMBL/GenBank/DDBJ databases">
        <authorList>
            <person name="Tran Van P."/>
        </authorList>
    </citation>
    <scope>NUCLEOTIDE SEQUENCE</scope>
</reference>
<dbReference type="OrthoDB" id="270293at2759"/>
<evidence type="ECO:0000313" key="3">
    <source>
        <dbReference type="Proteomes" id="UP000759131"/>
    </source>
</evidence>
<dbReference type="Pfam" id="PF03388">
    <property type="entry name" value="Lectin_leg-like"/>
    <property type="match status" value="1"/>
</dbReference>
<dbReference type="PANTHER" id="PTHR14187:SF46">
    <property type="entry name" value="HEAT SHOCK 70 KDA PROTEIN 12A"/>
    <property type="match status" value="1"/>
</dbReference>
<dbReference type="AlphaFoldDB" id="A0A7R9Q8A4"/>
<evidence type="ECO:0000259" key="1">
    <source>
        <dbReference type="PROSITE" id="PS51328"/>
    </source>
</evidence>
<dbReference type="PROSITE" id="PS51328">
    <property type="entry name" value="L_LECTIN_LIKE"/>
    <property type="match status" value="1"/>
</dbReference>
<keyword evidence="3" id="KW-1185">Reference proteome</keyword>
<dbReference type="InterPro" id="IPR013320">
    <property type="entry name" value="ConA-like_dom_sf"/>
</dbReference>
<dbReference type="Gene3D" id="2.60.120.200">
    <property type="match status" value="1"/>
</dbReference>
<feature type="domain" description="L-type lectin-like" evidence="1">
    <location>
        <begin position="236"/>
        <end position="394"/>
    </location>
</feature>
<evidence type="ECO:0000313" key="2">
    <source>
        <dbReference type="EMBL" id="CAD7636251.1"/>
    </source>
</evidence>
<dbReference type="InterPro" id="IPR005052">
    <property type="entry name" value="Lectin_leg"/>
</dbReference>
<name>A0A7R9Q8A4_9ACAR</name>
<sequence>YLFLVGGFAESQILQSHIRNAFTSRLKLIIPQSPNLAILRGAVMYGLDPTVISCRRAKLTYGVGVLNRFIRGKHPLHKLAVKDNIEWCADVFDRFVACDQSIGLYESITRSYTPVNESQSCSIIHIYCSERDDVEYITDSDVHRCGTLYLDLDHIPESNHINPALKAIIKREIQTQMIFGDTEIKVCALDVLTGKNSAKHMARHGIRILSAPVLPSITPSINTLVVNSNEWESKGIYPKKEHSLVKPYQGTGMTIPSWDFFGSTMVTTSFIRITPDQQSRVGGLWNKIPFDFRNWEVQIQFKVSGHGKDLYGDGMAFWYIRDPLRPGNIFGNSDFFVGLGIFLDTYANQNGIHSHGHPYISAMVNNGTNHYDHDRDGTHSELAGCESKFRGIDH</sequence>
<feature type="non-terminal residue" evidence="2">
    <location>
        <position position="1"/>
    </location>
</feature>
<dbReference type="SUPFAM" id="SSF49899">
    <property type="entry name" value="Concanavalin A-like lectins/glucanases"/>
    <property type="match status" value="1"/>
</dbReference>
<organism evidence="2">
    <name type="scientific">Medioppia subpectinata</name>
    <dbReference type="NCBI Taxonomy" id="1979941"/>
    <lineage>
        <taxon>Eukaryota</taxon>
        <taxon>Metazoa</taxon>
        <taxon>Ecdysozoa</taxon>
        <taxon>Arthropoda</taxon>
        <taxon>Chelicerata</taxon>
        <taxon>Arachnida</taxon>
        <taxon>Acari</taxon>
        <taxon>Acariformes</taxon>
        <taxon>Sarcoptiformes</taxon>
        <taxon>Oribatida</taxon>
        <taxon>Brachypylina</taxon>
        <taxon>Oppioidea</taxon>
        <taxon>Oppiidae</taxon>
        <taxon>Medioppia</taxon>
    </lineage>
</organism>
<protein>
    <recommendedName>
        <fullName evidence="1">L-type lectin-like domain-containing protein</fullName>
    </recommendedName>
</protein>
<proteinExistence type="predicted"/>
<accession>A0A7R9Q8A4</accession>
<dbReference type="Proteomes" id="UP000759131">
    <property type="component" value="Unassembled WGS sequence"/>
</dbReference>